<protein>
    <submittedName>
        <fullName evidence="2">Uncharacterized protein</fullName>
    </submittedName>
</protein>
<evidence type="ECO:0000256" key="1">
    <source>
        <dbReference type="SAM" id="Phobius"/>
    </source>
</evidence>
<name>A0A9Q8WAJ0_9PEZI</name>
<dbReference type="EMBL" id="CP019471">
    <property type="protein sequence ID" value="UQC75470.1"/>
    <property type="molecule type" value="Genomic_DNA"/>
</dbReference>
<accession>A0A9Q8WAJ0</accession>
<evidence type="ECO:0000313" key="2">
    <source>
        <dbReference type="EMBL" id="UQC75470.1"/>
    </source>
</evidence>
<sequence length="108" mass="12786">VGIRFNNNKPIRLLKSTVISTLFSNITFYVLLTNTPFLYYLRDIDKLGVYFNNINNLLIKTTTPSRFKFTLRDNYDFNYKVVINVIYLIDYKGTNRLVFYVINTTTSF</sequence>
<feature type="transmembrane region" description="Helical" evidence="1">
    <location>
        <begin position="22"/>
        <end position="41"/>
    </location>
</feature>
<keyword evidence="1" id="KW-0812">Transmembrane</keyword>
<keyword evidence="3" id="KW-1185">Reference proteome</keyword>
<gene>
    <name evidence="2" type="ORF">CLUP02_02124</name>
</gene>
<evidence type="ECO:0000313" key="3">
    <source>
        <dbReference type="Proteomes" id="UP000830671"/>
    </source>
</evidence>
<keyword evidence="1" id="KW-1133">Transmembrane helix</keyword>
<reference evidence="2" key="1">
    <citation type="journal article" date="2021" name="Mol. Plant Microbe Interact.">
        <title>Complete Genome Sequence of the Plant-Pathogenic Fungus Colletotrichum lupini.</title>
        <authorList>
            <person name="Baroncelli R."/>
            <person name="Pensec F."/>
            <person name="Da Lio D."/>
            <person name="Boufleur T."/>
            <person name="Vicente I."/>
            <person name="Sarrocco S."/>
            <person name="Picot A."/>
            <person name="Baraldi E."/>
            <person name="Sukno S."/>
            <person name="Thon M."/>
            <person name="Le Floch G."/>
        </authorList>
    </citation>
    <scope>NUCLEOTIDE SEQUENCE</scope>
    <source>
        <strain evidence="2">IMI 504893</strain>
    </source>
</reference>
<proteinExistence type="predicted"/>
<dbReference type="AlphaFoldDB" id="A0A9Q8WAJ0"/>
<dbReference type="KEGG" id="clup:CLUP02_02124"/>
<organism evidence="2 3">
    <name type="scientific">Colletotrichum lupini</name>
    <dbReference type="NCBI Taxonomy" id="145971"/>
    <lineage>
        <taxon>Eukaryota</taxon>
        <taxon>Fungi</taxon>
        <taxon>Dikarya</taxon>
        <taxon>Ascomycota</taxon>
        <taxon>Pezizomycotina</taxon>
        <taxon>Sordariomycetes</taxon>
        <taxon>Hypocreomycetidae</taxon>
        <taxon>Glomerellales</taxon>
        <taxon>Glomerellaceae</taxon>
        <taxon>Colletotrichum</taxon>
        <taxon>Colletotrichum acutatum species complex</taxon>
    </lineage>
</organism>
<feature type="non-terminal residue" evidence="2">
    <location>
        <position position="1"/>
    </location>
</feature>
<dbReference type="GeneID" id="73336168"/>
<dbReference type="RefSeq" id="XP_049137115.1">
    <property type="nucleotide sequence ID" value="XM_049281158.1"/>
</dbReference>
<dbReference type="Proteomes" id="UP000830671">
    <property type="component" value="Chromosome 1"/>
</dbReference>
<keyword evidence="1" id="KW-0472">Membrane</keyword>